<dbReference type="OrthoDB" id="5828895at2"/>
<dbReference type="SUPFAM" id="SSF46894">
    <property type="entry name" value="C-terminal effector domain of the bipartite response regulators"/>
    <property type="match status" value="1"/>
</dbReference>
<dbReference type="Gene3D" id="1.10.10.10">
    <property type="entry name" value="Winged helix-like DNA-binding domain superfamily/Winged helix DNA-binding domain"/>
    <property type="match status" value="1"/>
</dbReference>
<reference evidence="2 3" key="1">
    <citation type="submission" date="2016-05" db="EMBL/GenBank/DDBJ databases">
        <title>Genomic Taxonomy of the Vibrionaceae.</title>
        <authorList>
            <person name="Gomez-Gil B."/>
            <person name="Enciso-Ibarra J."/>
        </authorList>
    </citation>
    <scope>NUCLEOTIDE SEQUENCE [LARGE SCALE GENOMIC DNA]</scope>
    <source>
        <strain evidence="2 3">CAIM 1920</strain>
    </source>
</reference>
<evidence type="ECO:0008006" key="4">
    <source>
        <dbReference type="Google" id="ProtNLM"/>
    </source>
</evidence>
<sequence length="173" mass="19226">MEKQMTTKVNSRCYRFSGVVFEPESRSLIWSDSSVTTLSYEECRLLEMLCHHAGEVISSRVLFASTTLSDSSYSQHQNTLCSLLGKSYRDGEKVLPLDMVGDFGYRVSLPQRTYQKSHPPAAVSDEQAEAVDLALSPPVVEEQKESSHILGKASALLICLGVFGFLLYTLHTI</sequence>
<proteinExistence type="predicted"/>
<comment type="caution">
    <text evidence="2">The sequence shown here is derived from an EMBL/GenBank/DDBJ whole genome shotgun (WGS) entry which is preliminary data.</text>
</comment>
<dbReference type="InterPro" id="IPR036388">
    <property type="entry name" value="WH-like_DNA-bd_sf"/>
</dbReference>
<dbReference type="AlphaFoldDB" id="A0A1C3EE30"/>
<keyword evidence="3" id="KW-1185">Reference proteome</keyword>
<keyword evidence="1" id="KW-1133">Transmembrane helix</keyword>
<dbReference type="EMBL" id="LYBM01000035">
    <property type="protein sequence ID" value="ODA31479.1"/>
    <property type="molecule type" value="Genomic_DNA"/>
</dbReference>
<evidence type="ECO:0000313" key="2">
    <source>
        <dbReference type="EMBL" id="ODA31479.1"/>
    </source>
</evidence>
<dbReference type="InterPro" id="IPR016032">
    <property type="entry name" value="Sig_transdc_resp-reg_C-effctor"/>
</dbReference>
<feature type="transmembrane region" description="Helical" evidence="1">
    <location>
        <begin position="153"/>
        <end position="171"/>
    </location>
</feature>
<protein>
    <recommendedName>
        <fullName evidence="4">OmpR/PhoB-type domain-containing protein</fullName>
    </recommendedName>
</protein>
<gene>
    <name evidence="2" type="ORF">A8L45_16985</name>
</gene>
<dbReference type="GO" id="GO:0003677">
    <property type="term" value="F:DNA binding"/>
    <property type="evidence" value="ECO:0007669"/>
    <property type="project" value="InterPro"/>
</dbReference>
<organism evidence="2 3">
    <name type="scientific">Veronia pacifica</name>
    <dbReference type="NCBI Taxonomy" id="1080227"/>
    <lineage>
        <taxon>Bacteria</taxon>
        <taxon>Pseudomonadati</taxon>
        <taxon>Pseudomonadota</taxon>
        <taxon>Gammaproteobacteria</taxon>
        <taxon>Vibrionales</taxon>
        <taxon>Vibrionaceae</taxon>
        <taxon>Veronia</taxon>
    </lineage>
</organism>
<name>A0A1C3EE30_9GAMM</name>
<keyword evidence="1" id="KW-0472">Membrane</keyword>
<dbReference type="STRING" id="1080227.A8L45_16985"/>
<evidence type="ECO:0000313" key="3">
    <source>
        <dbReference type="Proteomes" id="UP000094936"/>
    </source>
</evidence>
<evidence type="ECO:0000256" key="1">
    <source>
        <dbReference type="SAM" id="Phobius"/>
    </source>
</evidence>
<accession>A0A1C3EE30</accession>
<dbReference type="Proteomes" id="UP000094936">
    <property type="component" value="Unassembled WGS sequence"/>
</dbReference>
<keyword evidence="1" id="KW-0812">Transmembrane</keyword>
<dbReference type="GO" id="GO:0006355">
    <property type="term" value="P:regulation of DNA-templated transcription"/>
    <property type="evidence" value="ECO:0007669"/>
    <property type="project" value="InterPro"/>
</dbReference>